<dbReference type="CDD" id="cd03886">
    <property type="entry name" value="M20_Acy1"/>
    <property type="match status" value="1"/>
</dbReference>
<evidence type="ECO:0000256" key="2">
    <source>
        <dbReference type="PIRSR" id="PIRSR005962-1"/>
    </source>
</evidence>
<keyword evidence="5" id="KW-1185">Reference proteome</keyword>
<dbReference type="Gene3D" id="3.30.70.360">
    <property type="match status" value="1"/>
</dbReference>
<evidence type="ECO:0000313" key="5">
    <source>
        <dbReference type="Proteomes" id="UP000292373"/>
    </source>
</evidence>
<keyword evidence="1 4" id="KW-0378">Hydrolase</keyword>
<protein>
    <submittedName>
        <fullName evidence="4">Amidohydrolase</fullName>
    </submittedName>
</protein>
<gene>
    <name evidence="4" type="ORF">ET989_02520</name>
</gene>
<organism evidence="4 5">
    <name type="scientific">Propioniciclava sinopodophylli</name>
    <dbReference type="NCBI Taxonomy" id="1837344"/>
    <lineage>
        <taxon>Bacteria</taxon>
        <taxon>Bacillati</taxon>
        <taxon>Actinomycetota</taxon>
        <taxon>Actinomycetes</taxon>
        <taxon>Propionibacteriales</taxon>
        <taxon>Propionibacteriaceae</taxon>
        <taxon>Propioniciclava</taxon>
    </lineage>
</organism>
<dbReference type="FunFam" id="3.30.70.360:FF:000001">
    <property type="entry name" value="N-acetyldiaminopimelate deacetylase"/>
    <property type="match status" value="1"/>
</dbReference>
<sequence>MTDSLLDNLVAGIDAILPDAASLRRSIHADPHIGGDEMDTRDSLTQSMDWLDWLPVAETGAYARFGPDGPAVGLRAELDALPITEATGVEWASQRRGIMHACGHDVHMAALWAVVTAARGLDLPVAMVPLLQPREEDNPPGATDVVASGVLEDVDVQAMVGVHVQPQVEKGVVSTGAGAVNAAFDSFEITVRGRGGHGAYPHTALDPITVLSSIVTGLGELPMRVVNPIHPSVVSVGTFQAGTAANVIAETATCTGSIRTFHEADRVALHEAIARLAEGTALARGATATATFVRGGPALVNHPELSQRADLLLTGLEVPVATVPFRSCGSDDFSEYGQVVPSLMSFIGVGSDGGVGLHHPKFLPGRGALRLAAVALAVNYVAAADLLRA</sequence>
<dbReference type="PIRSF" id="PIRSF005962">
    <property type="entry name" value="Pept_M20D_amidohydro"/>
    <property type="match status" value="1"/>
</dbReference>
<feature type="domain" description="Peptidase M20 dimerisation" evidence="3">
    <location>
        <begin position="186"/>
        <end position="278"/>
    </location>
</feature>
<dbReference type="EMBL" id="SDMQ01000002">
    <property type="protein sequence ID" value="TBT87207.1"/>
    <property type="molecule type" value="Genomic_DNA"/>
</dbReference>
<proteinExistence type="predicted"/>
<feature type="binding site" evidence="2">
    <location>
        <position position="104"/>
    </location>
    <ligand>
        <name>Mn(2+)</name>
        <dbReference type="ChEBI" id="CHEBI:29035"/>
        <label>2</label>
    </ligand>
</feature>
<dbReference type="InterPro" id="IPR011650">
    <property type="entry name" value="Peptidase_M20_dimer"/>
</dbReference>
<dbReference type="Proteomes" id="UP000292373">
    <property type="component" value="Unassembled WGS sequence"/>
</dbReference>
<evidence type="ECO:0000259" key="3">
    <source>
        <dbReference type="Pfam" id="PF07687"/>
    </source>
</evidence>
<dbReference type="PANTHER" id="PTHR11014">
    <property type="entry name" value="PEPTIDASE M20 FAMILY MEMBER"/>
    <property type="match status" value="1"/>
</dbReference>
<dbReference type="Gene3D" id="3.40.630.10">
    <property type="entry name" value="Zn peptidases"/>
    <property type="match status" value="1"/>
</dbReference>
<evidence type="ECO:0000256" key="1">
    <source>
        <dbReference type="ARBA" id="ARBA00022801"/>
    </source>
</evidence>
<keyword evidence="2" id="KW-0464">Manganese</keyword>
<dbReference type="InterPro" id="IPR036264">
    <property type="entry name" value="Bact_exopeptidase_dim_dom"/>
</dbReference>
<dbReference type="OrthoDB" id="9777385at2"/>
<feature type="binding site" evidence="2">
    <location>
        <position position="358"/>
    </location>
    <ligand>
        <name>Mn(2+)</name>
        <dbReference type="ChEBI" id="CHEBI:29035"/>
        <label>2</label>
    </ligand>
</feature>
<dbReference type="RefSeq" id="WP_131166993.1">
    <property type="nucleotide sequence ID" value="NZ_SDMQ01000002.1"/>
</dbReference>
<feature type="binding site" evidence="2">
    <location>
        <position position="102"/>
    </location>
    <ligand>
        <name>Mn(2+)</name>
        <dbReference type="ChEBI" id="CHEBI:29035"/>
        <label>2</label>
    </ligand>
</feature>
<keyword evidence="2" id="KW-0479">Metal-binding</keyword>
<reference evidence="4 5" key="1">
    <citation type="submission" date="2019-01" db="EMBL/GenBank/DDBJ databases">
        <title>Lactibacter flavus gen. nov., sp. nov., a novel bacterium of the family Propionibacteriaceae isolated from raw milk and dairy products.</title>
        <authorList>
            <person name="Huptas C."/>
            <person name="Wenning M."/>
            <person name="Breitenwieser F."/>
            <person name="Doll E."/>
            <person name="Von Neubeck M."/>
            <person name="Busse H.-J."/>
            <person name="Scherer S."/>
        </authorList>
    </citation>
    <scope>NUCLEOTIDE SEQUENCE [LARGE SCALE GENOMIC DNA]</scope>
    <source>
        <strain evidence="4 5">KCTC 33808</strain>
    </source>
</reference>
<accession>A0A4V6MV30</accession>
<dbReference type="GO" id="GO:0046872">
    <property type="term" value="F:metal ion binding"/>
    <property type="evidence" value="ECO:0007669"/>
    <property type="project" value="UniProtKB-KW"/>
</dbReference>
<comment type="cofactor">
    <cofactor evidence="2">
        <name>Mn(2+)</name>
        <dbReference type="ChEBI" id="CHEBI:29035"/>
    </cofactor>
    <text evidence="2">The Mn(2+) ion enhances activity.</text>
</comment>
<dbReference type="Pfam" id="PF07687">
    <property type="entry name" value="M20_dimer"/>
    <property type="match status" value="1"/>
</dbReference>
<evidence type="ECO:0000313" key="4">
    <source>
        <dbReference type="EMBL" id="TBT87207.1"/>
    </source>
</evidence>
<comment type="caution">
    <text evidence="4">The sequence shown here is derived from an EMBL/GenBank/DDBJ whole genome shotgun (WGS) entry which is preliminary data.</text>
</comment>
<dbReference type="AlphaFoldDB" id="A0A4V6MV30"/>
<dbReference type="GO" id="GO:0019877">
    <property type="term" value="P:diaminopimelate biosynthetic process"/>
    <property type="evidence" value="ECO:0007669"/>
    <property type="project" value="UniProtKB-ARBA"/>
</dbReference>
<dbReference type="NCBIfam" id="TIGR01891">
    <property type="entry name" value="amidohydrolases"/>
    <property type="match status" value="1"/>
</dbReference>
<dbReference type="Pfam" id="PF01546">
    <property type="entry name" value="Peptidase_M20"/>
    <property type="match status" value="1"/>
</dbReference>
<dbReference type="GO" id="GO:0050118">
    <property type="term" value="F:N-acetyldiaminopimelate deacetylase activity"/>
    <property type="evidence" value="ECO:0007669"/>
    <property type="project" value="UniProtKB-ARBA"/>
</dbReference>
<feature type="binding site" evidence="2">
    <location>
        <position position="163"/>
    </location>
    <ligand>
        <name>Mn(2+)</name>
        <dbReference type="ChEBI" id="CHEBI:29035"/>
        <label>2</label>
    </ligand>
</feature>
<dbReference type="SUPFAM" id="SSF53187">
    <property type="entry name" value="Zn-dependent exopeptidases"/>
    <property type="match status" value="1"/>
</dbReference>
<feature type="binding site" evidence="2">
    <location>
        <position position="136"/>
    </location>
    <ligand>
        <name>Mn(2+)</name>
        <dbReference type="ChEBI" id="CHEBI:29035"/>
        <label>2</label>
    </ligand>
</feature>
<dbReference type="SUPFAM" id="SSF55031">
    <property type="entry name" value="Bacterial exopeptidase dimerisation domain"/>
    <property type="match status" value="1"/>
</dbReference>
<dbReference type="PANTHER" id="PTHR11014:SF63">
    <property type="entry name" value="METALLOPEPTIDASE, PUTATIVE (AFU_ORTHOLOGUE AFUA_6G09600)-RELATED"/>
    <property type="match status" value="1"/>
</dbReference>
<dbReference type="InterPro" id="IPR002933">
    <property type="entry name" value="Peptidase_M20"/>
</dbReference>
<dbReference type="InterPro" id="IPR017439">
    <property type="entry name" value="Amidohydrolase"/>
</dbReference>
<name>A0A4V6MV30_9ACTN</name>